<feature type="domain" description="Heterokaryon incompatibility" evidence="1">
    <location>
        <begin position="1"/>
        <end position="71"/>
    </location>
</feature>
<accession>A0A9W8Z610</accession>
<organism evidence="2 3">
    <name type="scientific">Didymella pomorum</name>
    <dbReference type="NCBI Taxonomy" id="749634"/>
    <lineage>
        <taxon>Eukaryota</taxon>
        <taxon>Fungi</taxon>
        <taxon>Dikarya</taxon>
        <taxon>Ascomycota</taxon>
        <taxon>Pezizomycotina</taxon>
        <taxon>Dothideomycetes</taxon>
        <taxon>Pleosporomycetidae</taxon>
        <taxon>Pleosporales</taxon>
        <taxon>Pleosporineae</taxon>
        <taxon>Didymellaceae</taxon>
        <taxon>Didymella</taxon>
    </lineage>
</organism>
<protein>
    <recommendedName>
        <fullName evidence="1">Heterokaryon incompatibility domain-containing protein</fullName>
    </recommendedName>
</protein>
<reference evidence="2" key="1">
    <citation type="submission" date="2022-10" db="EMBL/GenBank/DDBJ databases">
        <title>Tapping the CABI collections for fungal endophytes: first genome assemblies for Collariella, Neodidymelliopsis, Ascochyta clinopodiicola, Didymella pomorum, Didymosphaeria variabile, Neocosmospora piperis and Neocucurbitaria cava.</title>
        <authorList>
            <person name="Hill R."/>
        </authorList>
    </citation>
    <scope>NUCLEOTIDE SEQUENCE</scope>
    <source>
        <strain evidence="2">IMI 355091</strain>
    </source>
</reference>
<dbReference type="PANTHER" id="PTHR33112">
    <property type="entry name" value="DOMAIN PROTEIN, PUTATIVE-RELATED"/>
    <property type="match status" value="1"/>
</dbReference>
<dbReference type="AlphaFoldDB" id="A0A9W8Z610"/>
<dbReference type="InterPro" id="IPR010730">
    <property type="entry name" value="HET"/>
</dbReference>
<evidence type="ECO:0000259" key="1">
    <source>
        <dbReference type="Pfam" id="PF06985"/>
    </source>
</evidence>
<sequence>MASIYVNAYFTIVSADAKRTDAGLTGIGPHRPREMPYRQFHFGPGTTMFQVDPILHDAKSKYFTRGWTYQEWILSPRRLVFHNQTVTWMCQEIIVEESGHEHVKSFLPDVWLPTYLDGEEAELIWTRWPNLYAYLTTIERYSMRELSFSEDVLNAFEAFITVQGRAMKGGMLHGLPELFFGSTLLWLPETGTSRRTDEHGNVLRQFPSWSWVGWVGQVHMNMTATVTNYVSRQDYVGGTFVDQPIIDFYKITGQLEDHVPRTKELIRDLHHYAKVDQYDQDTLLPCFENDYQGFTQNVPLLGQPETASLSLTSAPTVFIEFKTTRLFASLTVSPCIQHNLEQYPYIIDAAGAIVGYMDLTAGELPPIQASVELICIGLVKVTGMTCSEMGFRAAGCFHSQCPARCSFDTGSCKLEPDWEFSFYNVLWVEWEDGVAYRKAIGKVWAVHWDTTPTEEVVVLLG</sequence>
<dbReference type="Pfam" id="PF06985">
    <property type="entry name" value="HET"/>
    <property type="match status" value="1"/>
</dbReference>
<proteinExistence type="predicted"/>
<evidence type="ECO:0000313" key="3">
    <source>
        <dbReference type="Proteomes" id="UP001140510"/>
    </source>
</evidence>
<name>A0A9W8Z610_9PLEO</name>
<evidence type="ECO:0000313" key="2">
    <source>
        <dbReference type="EMBL" id="KAJ4398389.1"/>
    </source>
</evidence>
<dbReference type="EMBL" id="JAPEVA010000131">
    <property type="protein sequence ID" value="KAJ4398389.1"/>
    <property type="molecule type" value="Genomic_DNA"/>
</dbReference>
<dbReference type="OrthoDB" id="3797723at2759"/>
<keyword evidence="3" id="KW-1185">Reference proteome</keyword>
<dbReference type="PANTHER" id="PTHR33112:SF1">
    <property type="entry name" value="HETEROKARYON INCOMPATIBILITY DOMAIN-CONTAINING PROTEIN"/>
    <property type="match status" value="1"/>
</dbReference>
<comment type="caution">
    <text evidence="2">The sequence shown here is derived from an EMBL/GenBank/DDBJ whole genome shotgun (WGS) entry which is preliminary data.</text>
</comment>
<gene>
    <name evidence="2" type="ORF">N0V91_010234</name>
</gene>
<dbReference type="Proteomes" id="UP001140510">
    <property type="component" value="Unassembled WGS sequence"/>
</dbReference>